<dbReference type="Gene3D" id="1.10.10.60">
    <property type="entry name" value="Homeodomain-like"/>
    <property type="match status" value="2"/>
</dbReference>
<evidence type="ECO:0000256" key="1">
    <source>
        <dbReference type="ARBA" id="ARBA00023015"/>
    </source>
</evidence>
<dbReference type="InterPro" id="IPR003313">
    <property type="entry name" value="AraC-bd"/>
</dbReference>
<dbReference type="PRINTS" id="PR00032">
    <property type="entry name" value="HTHARAC"/>
</dbReference>
<feature type="domain" description="HTH araC/xylS-type" evidence="4">
    <location>
        <begin position="190"/>
        <end position="288"/>
    </location>
</feature>
<gene>
    <name evidence="5" type="ORF">D7M11_29165</name>
</gene>
<evidence type="ECO:0000313" key="5">
    <source>
        <dbReference type="EMBL" id="RKN71900.1"/>
    </source>
</evidence>
<dbReference type="Proteomes" id="UP000282311">
    <property type="component" value="Unassembled WGS sequence"/>
</dbReference>
<evidence type="ECO:0000313" key="6">
    <source>
        <dbReference type="Proteomes" id="UP000282311"/>
    </source>
</evidence>
<dbReference type="InterPro" id="IPR009057">
    <property type="entry name" value="Homeodomain-like_sf"/>
</dbReference>
<dbReference type="InterPro" id="IPR020449">
    <property type="entry name" value="Tscrpt_reg_AraC-type_HTH"/>
</dbReference>
<dbReference type="InterPro" id="IPR018060">
    <property type="entry name" value="HTH_AraC"/>
</dbReference>
<evidence type="ECO:0000256" key="3">
    <source>
        <dbReference type="ARBA" id="ARBA00023163"/>
    </source>
</evidence>
<dbReference type="SMART" id="SM00342">
    <property type="entry name" value="HTH_ARAC"/>
    <property type="match status" value="1"/>
</dbReference>
<dbReference type="PANTHER" id="PTHR43280">
    <property type="entry name" value="ARAC-FAMILY TRANSCRIPTIONAL REGULATOR"/>
    <property type="match status" value="1"/>
</dbReference>
<dbReference type="OrthoDB" id="9799319at2"/>
<dbReference type="Gene3D" id="2.60.120.10">
    <property type="entry name" value="Jelly Rolls"/>
    <property type="match status" value="1"/>
</dbReference>
<accession>A0A3B0BGT2</accession>
<dbReference type="PANTHER" id="PTHR43280:SF2">
    <property type="entry name" value="HTH-TYPE TRANSCRIPTIONAL REGULATOR EXSA"/>
    <property type="match status" value="1"/>
</dbReference>
<dbReference type="SUPFAM" id="SSF46689">
    <property type="entry name" value="Homeodomain-like"/>
    <property type="match status" value="2"/>
</dbReference>
<organism evidence="5 6">
    <name type="scientific">Paenibacillus ginsengarvi</name>
    <dbReference type="NCBI Taxonomy" id="400777"/>
    <lineage>
        <taxon>Bacteria</taxon>
        <taxon>Bacillati</taxon>
        <taxon>Bacillota</taxon>
        <taxon>Bacilli</taxon>
        <taxon>Bacillales</taxon>
        <taxon>Paenibacillaceae</taxon>
        <taxon>Paenibacillus</taxon>
    </lineage>
</organism>
<dbReference type="InterPro" id="IPR037923">
    <property type="entry name" value="HTH-like"/>
</dbReference>
<keyword evidence="2" id="KW-0238">DNA-binding</keyword>
<evidence type="ECO:0000259" key="4">
    <source>
        <dbReference type="PROSITE" id="PS01124"/>
    </source>
</evidence>
<dbReference type="Pfam" id="PF12833">
    <property type="entry name" value="HTH_18"/>
    <property type="match status" value="1"/>
</dbReference>
<evidence type="ECO:0000256" key="2">
    <source>
        <dbReference type="ARBA" id="ARBA00023125"/>
    </source>
</evidence>
<dbReference type="GO" id="GO:0043565">
    <property type="term" value="F:sequence-specific DNA binding"/>
    <property type="evidence" value="ECO:0007669"/>
    <property type="project" value="InterPro"/>
</dbReference>
<keyword evidence="1" id="KW-0805">Transcription regulation</keyword>
<dbReference type="PROSITE" id="PS01124">
    <property type="entry name" value="HTH_ARAC_FAMILY_2"/>
    <property type="match status" value="1"/>
</dbReference>
<dbReference type="PROSITE" id="PS00041">
    <property type="entry name" value="HTH_ARAC_FAMILY_1"/>
    <property type="match status" value="1"/>
</dbReference>
<name>A0A3B0BGT2_9BACL</name>
<dbReference type="AlphaFoldDB" id="A0A3B0BGT2"/>
<sequence>MGAYPRYQDSLSHEHYGKSKLPLFVVLSNLERSYPLHYHNFAELSMVIEGTGTEIVGGTPHVFREGTVTFLLPHHIHEIRLSSPKALKYNIMFDLNMLFLSPSDRELANALLKTGLDYPTHYDLNEEQRAHMTSIFQAMRQEYENEGFGKDSVLRSKLLEAFVFLLRIPRSLDSMKPAVARSETRSSMVENIVQYLHVHYQDEITLGGLASRFNTNASYLSRIFKQFAGQTFTEYLHSLRVGRAASLLATTSMSVTEIAIDVGFDQTRTFTRAFKDVKGTTPKMYRARFRNAASEYV</sequence>
<comment type="caution">
    <text evidence="5">The sequence shown here is derived from an EMBL/GenBank/DDBJ whole genome shotgun (WGS) entry which is preliminary data.</text>
</comment>
<dbReference type="RefSeq" id="WP_120750797.1">
    <property type="nucleotide sequence ID" value="NZ_RBAH01000028.1"/>
</dbReference>
<dbReference type="GO" id="GO:0003700">
    <property type="term" value="F:DNA-binding transcription factor activity"/>
    <property type="evidence" value="ECO:0007669"/>
    <property type="project" value="InterPro"/>
</dbReference>
<dbReference type="InterPro" id="IPR018062">
    <property type="entry name" value="HTH_AraC-typ_CS"/>
</dbReference>
<dbReference type="InterPro" id="IPR014710">
    <property type="entry name" value="RmlC-like_jellyroll"/>
</dbReference>
<dbReference type="SUPFAM" id="SSF51215">
    <property type="entry name" value="Regulatory protein AraC"/>
    <property type="match status" value="1"/>
</dbReference>
<dbReference type="Pfam" id="PF02311">
    <property type="entry name" value="AraC_binding"/>
    <property type="match status" value="1"/>
</dbReference>
<dbReference type="EMBL" id="RBAH01000028">
    <property type="protein sequence ID" value="RKN71900.1"/>
    <property type="molecule type" value="Genomic_DNA"/>
</dbReference>
<reference evidence="5 6" key="1">
    <citation type="journal article" date="2007" name="Int. J. Syst. Evol. Microbiol.">
        <title>Paenibacillus ginsengarvi sp. nov., isolated from soil from ginseng cultivation.</title>
        <authorList>
            <person name="Yoon M.H."/>
            <person name="Ten L.N."/>
            <person name="Im W.T."/>
        </authorList>
    </citation>
    <scope>NUCLEOTIDE SEQUENCE [LARGE SCALE GENOMIC DNA]</scope>
    <source>
        <strain evidence="5 6">KCTC 13059</strain>
    </source>
</reference>
<keyword evidence="3" id="KW-0804">Transcription</keyword>
<keyword evidence="6" id="KW-1185">Reference proteome</keyword>
<protein>
    <submittedName>
        <fullName evidence="5">AraC family transcriptional regulator</fullName>
    </submittedName>
</protein>
<proteinExistence type="predicted"/>